<protein>
    <submittedName>
        <fullName evidence="5">Uncharacterized protein</fullName>
    </submittedName>
</protein>
<dbReference type="EMBL" id="CSAE01000078">
    <property type="protein sequence ID" value="COV28761.1"/>
    <property type="molecule type" value="Genomic_DNA"/>
</dbReference>
<dbReference type="Proteomes" id="UP000046680">
    <property type="component" value="Unassembled WGS sequence"/>
</dbReference>
<dbReference type="Proteomes" id="UP000045842">
    <property type="component" value="Unassembled WGS sequence"/>
</dbReference>
<dbReference type="Proteomes" id="UP000039021">
    <property type="component" value="Unassembled WGS sequence"/>
</dbReference>
<evidence type="ECO:0000313" key="7">
    <source>
        <dbReference type="EMBL" id="COW90768.1"/>
    </source>
</evidence>
<name>A0A0T7LMK4_MYCTX</name>
<dbReference type="EMBL" id="CSBK01000370">
    <property type="protein sequence ID" value="COX31838.1"/>
    <property type="molecule type" value="Genomic_DNA"/>
</dbReference>
<proteinExistence type="predicted"/>
<dbReference type="Proteomes" id="UP000044938">
    <property type="component" value="Unassembled WGS sequence"/>
</dbReference>
<evidence type="ECO:0000313" key="11">
    <source>
        <dbReference type="Proteomes" id="UP000039217"/>
    </source>
</evidence>
<evidence type="ECO:0000313" key="4">
    <source>
        <dbReference type="EMBL" id="CNV54421.1"/>
    </source>
</evidence>
<sequence>MTTIALKNGPEPTASVRAAVYLPSKTATSANSFLRFTSSSLTVRNWASTWLRLGLSVIRPDTWADASDTLVSRMRSAWLRCLNAASSVLAFTSSPLTCSLRSPSTRAILLAFASSCSICSPRRPTVSENALTPSRAALRCGAV</sequence>
<dbReference type="AlphaFoldDB" id="A0A0T7LMK4"/>
<dbReference type="Proteomes" id="UP000048289">
    <property type="component" value="Unassembled WGS sequence"/>
</dbReference>
<reference evidence="5" key="1">
    <citation type="submission" date="2015-03" db="EMBL/GenBank/DDBJ databases">
        <authorList>
            <person name="Murphy D."/>
        </authorList>
    </citation>
    <scope>NUCLEOTIDE SEQUENCE [LARGE SCALE GENOMIC DNA]</scope>
    <source>
        <strain evidence="5">K00500041</strain>
    </source>
</reference>
<evidence type="ECO:0000313" key="10">
    <source>
        <dbReference type="Proteomes" id="UP000039021"/>
    </source>
</evidence>
<evidence type="ECO:0000313" key="14">
    <source>
        <dbReference type="Proteomes" id="UP000046680"/>
    </source>
</evidence>
<accession>A0A0T7LMK4</accession>
<evidence type="ECO:0000313" key="2">
    <source>
        <dbReference type="EMBL" id="CFE85495.1"/>
    </source>
</evidence>
<reference evidence="8" key="2">
    <citation type="submission" date="2015-03" db="EMBL/GenBank/DDBJ databases">
        <authorList>
            <consortium name="Pathogen Informatics"/>
            <person name="Murphy D."/>
        </authorList>
    </citation>
    <scope>NUCLEOTIDE SEQUENCE</scope>
    <source>
        <strain evidence="8">N09902308</strain>
    </source>
</reference>
<dbReference type="Proteomes" id="UP000038802">
    <property type="component" value="Unassembled WGS sequence"/>
</dbReference>
<evidence type="ECO:0000313" key="8">
    <source>
        <dbReference type="EMBL" id="COX31838.1"/>
    </source>
</evidence>
<dbReference type="Proteomes" id="UP000039217">
    <property type="component" value="Unassembled WGS sequence"/>
</dbReference>
<evidence type="ECO:0000313" key="12">
    <source>
        <dbReference type="Proteomes" id="UP000044938"/>
    </source>
</evidence>
<reference evidence="9 10" key="3">
    <citation type="submission" date="2015-03" db="EMBL/GenBank/DDBJ databases">
        <authorList>
            <consortium name="Pathogen Informatics"/>
        </authorList>
    </citation>
    <scope>NUCLEOTIDE SEQUENCE [LARGE SCALE GENOMIC DNA]</scope>
    <source>
        <strain evidence="3 14">C09601061</strain>
        <strain evidence="4 11">D00501624</strain>
        <strain evidence="6 13">G09801536</strain>
        <strain evidence="1 16">G09901357</strain>
        <strain evidence="2 15">H09601792</strain>
        <strain evidence="9">K00500041</strain>
        <strain evidence="7 12">M09401471</strain>
        <strain evidence="10">N09902308</strain>
    </source>
</reference>
<evidence type="ECO:0000313" key="5">
    <source>
        <dbReference type="EMBL" id="COV28761.1"/>
    </source>
</evidence>
<dbReference type="EMBL" id="CSAD01000705">
    <property type="protein sequence ID" value="COW32430.1"/>
    <property type="molecule type" value="Genomic_DNA"/>
</dbReference>
<dbReference type="EMBL" id="CFOE01000896">
    <property type="protein sequence ID" value="CFE46640.1"/>
    <property type="molecule type" value="Genomic_DNA"/>
</dbReference>
<dbReference type="Proteomes" id="UP000046947">
    <property type="component" value="Unassembled WGS sequence"/>
</dbReference>
<evidence type="ECO:0000313" key="3">
    <source>
        <dbReference type="EMBL" id="CFR88728.1"/>
    </source>
</evidence>
<evidence type="ECO:0000313" key="6">
    <source>
        <dbReference type="EMBL" id="COW32430.1"/>
    </source>
</evidence>
<dbReference type="EMBL" id="CGCX01001103">
    <property type="protein sequence ID" value="CFR88728.1"/>
    <property type="molecule type" value="Genomic_DNA"/>
</dbReference>
<evidence type="ECO:0000313" key="13">
    <source>
        <dbReference type="Proteomes" id="UP000045842"/>
    </source>
</evidence>
<organism evidence="5 9">
    <name type="scientific">Mycobacterium tuberculosis</name>
    <dbReference type="NCBI Taxonomy" id="1773"/>
    <lineage>
        <taxon>Bacteria</taxon>
        <taxon>Bacillati</taxon>
        <taxon>Actinomycetota</taxon>
        <taxon>Actinomycetes</taxon>
        <taxon>Mycobacteriales</taxon>
        <taxon>Mycobacteriaceae</taxon>
        <taxon>Mycobacterium</taxon>
        <taxon>Mycobacterium tuberculosis complex</taxon>
    </lineage>
</organism>
<gene>
    <name evidence="3" type="ORF">ERS007657_02711</name>
    <name evidence="4" type="ORF">ERS007661_02656</name>
    <name evidence="6" type="ORF">ERS007679_03644</name>
    <name evidence="1" type="ORF">ERS007681_04132</name>
    <name evidence="2" type="ORF">ERS007688_04553</name>
    <name evidence="5" type="ORF">ERS007703_01042</name>
    <name evidence="7" type="ORF">ERS007720_03523</name>
    <name evidence="8" type="ORF">ERS007739_01070</name>
</gene>
<dbReference type="EMBL" id="CQQC01000980">
    <property type="protein sequence ID" value="CNV54421.1"/>
    <property type="molecule type" value="Genomic_DNA"/>
</dbReference>
<dbReference type="EMBL" id="CSAJ01000578">
    <property type="protein sequence ID" value="COW90768.1"/>
    <property type="molecule type" value="Genomic_DNA"/>
</dbReference>
<evidence type="ECO:0000313" key="15">
    <source>
        <dbReference type="Proteomes" id="UP000046947"/>
    </source>
</evidence>
<dbReference type="EMBL" id="CFOH01001443">
    <property type="protein sequence ID" value="CFE85495.1"/>
    <property type="molecule type" value="Genomic_DNA"/>
</dbReference>
<evidence type="ECO:0000313" key="1">
    <source>
        <dbReference type="EMBL" id="CFE46640.1"/>
    </source>
</evidence>
<evidence type="ECO:0000313" key="16">
    <source>
        <dbReference type="Proteomes" id="UP000048289"/>
    </source>
</evidence>
<evidence type="ECO:0000313" key="9">
    <source>
        <dbReference type="Proteomes" id="UP000038802"/>
    </source>
</evidence>